<proteinExistence type="predicted"/>
<dbReference type="AlphaFoldDB" id="A0A1X6MSW5"/>
<keyword evidence="1" id="KW-0175">Coiled coil</keyword>
<evidence type="ECO:0000256" key="2">
    <source>
        <dbReference type="SAM" id="Phobius"/>
    </source>
</evidence>
<dbReference type="Proteomes" id="UP000194127">
    <property type="component" value="Unassembled WGS sequence"/>
</dbReference>
<keyword evidence="2" id="KW-0472">Membrane</keyword>
<accession>A0A1X6MSW5</accession>
<evidence type="ECO:0000313" key="3">
    <source>
        <dbReference type="EMBL" id="OSX59468.1"/>
    </source>
</evidence>
<keyword evidence="2" id="KW-0812">Transmembrane</keyword>
<feature type="coiled-coil region" evidence="1">
    <location>
        <begin position="107"/>
        <end position="141"/>
    </location>
</feature>
<protein>
    <submittedName>
        <fullName evidence="3">Uncharacterized protein</fullName>
    </submittedName>
</protein>
<organism evidence="3 4">
    <name type="scientific">Postia placenta MAD-698-R-SB12</name>
    <dbReference type="NCBI Taxonomy" id="670580"/>
    <lineage>
        <taxon>Eukaryota</taxon>
        <taxon>Fungi</taxon>
        <taxon>Dikarya</taxon>
        <taxon>Basidiomycota</taxon>
        <taxon>Agaricomycotina</taxon>
        <taxon>Agaricomycetes</taxon>
        <taxon>Polyporales</taxon>
        <taxon>Adustoporiaceae</taxon>
        <taxon>Rhodonia</taxon>
    </lineage>
</organism>
<sequence length="294" mass="33649">MIGENLTCLAGDHKVSPEVSWLDSVPQDEYRSQVVDVLANTMNNCLAELGYHPDFTQQLQTIHEWNIRLRNENAKLFQDNKKLAQLIGMQNERISKTVPNIPLNQGVADLQIRLQAVELNRQELLNQHHAALEEIGFLRQEVARLNRMLRVRLTSTSGSSQVPVQTQVPPQTHIPVHTHISQTGFLPMYDAGNQILDAPCRRYSVFESLCVNSGLLFHTALETYKTWFEVIAKEHWVSFPSHVMLYHGTHPFLIRRCWKITGKNHWLLALLTALATSTFAANIYLVRRLNQLLC</sequence>
<dbReference type="STRING" id="670580.A0A1X6MSW5"/>
<dbReference type="EMBL" id="KZ110602">
    <property type="protein sequence ID" value="OSX59468.1"/>
    <property type="molecule type" value="Genomic_DNA"/>
</dbReference>
<feature type="transmembrane region" description="Helical" evidence="2">
    <location>
        <begin position="266"/>
        <end position="286"/>
    </location>
</feature>
<evidence type="ECO:0000313" key="4">
    <source>
        <dbReference type="Proteomes" id="UP000194127"/>
    </source>
</evidence>
<dbReference type="RefSeq" id="XP_024336262.1">
    <property type="nucleotide sequence ID" value="XM_024486507.1"/>
</dbReference>
<keyword evidence="2" id="KW-1133">Transmembrane helix</keyword>
<reference evidence="3 4" key="1">
    <citation type="submission" date="2017-04" db="EMBL/GenBank/DDBJ databases">
        <title>Genome Sequence of the Model Brown-Rot Fungus Postia placenta SB12.</title>
        <authorList>
            <consortium name="DOE Joint Genome Institute"/>
            <person name="Gaskell J."/>
            <person name="Kersten P."/>
            <person name="Larrondo L.F."/>
            <person name="Canessa P."/>
            <person name="Martinez D."/>
            <person name="Hibbett D."/>
            <person name="Schmoll M."/>
            <person name="Kubicek C.P."/>
            <person name="Martinez A.T."/>
            <person name="Yadav J."/>
            <person name="Master E."/>
            <person name="Magnuson J.K."/>
            <person name="James T."/>
            <person name="Yaver D."/>
            <person name="Berka R."/>
            <person name="Labutti K."/>
            <person name="Lipzen A."/>
            <person name="Aerts A."/>
            <person name="Barry K."/>
            <person name="Henrissat B."/>
            <person name="Blanchette R."/>
            <person name="Grigoriev I."/>
            <person name="Cullen D."/>
        </authorList>
    </citation>
    <scope>NUCLEOTIDE SEQUENCE [LARGE SCALE GENOMIC DNA]</scope>
    <source>
        <strain evidence="3 4">MAD-698-R-SB12</strain>
    </source>
</reference>
<evidence type="ECO:0000256" key="1">
    <source>
        <dbReference type="SAM" id="Coils"/>
    </source>
</evidence>
<gene>
    <name evidence="3" type="ORF">POSPLADRAFT_1151202</name>
</gene>
<name>A0A1X6MSW5_9APHY</name>
<dbReference type="OrthoDB" id="2799346at2759"/>
<dbReference type="GeneID" id="36331456"/>
<keyword evidence="4" id="KW-1185">Reference proteome</keyword>